<keyword evidence="3" id="KW-1015">Disulfide bond</keyword>
<protein>
    <recommendedName>
        <fullName evidence="5">Ig-like domain-containing protein</fullName>
    </recommendedName>
</protein>
<evidence type="ECO:0000256" key="4">
    <source>
        <dbReference type="ARBA" id="ARBA00023319"/>
    </source>
</evidence>
<dbReference type="InterPro" id="IPR036179">
    <property type="entry name" value="Ig-like_dom_sf"/>
</dbReference>
<dbReference type="GO" id="GO:0005886">
    <property type="term" value="C:plasma membrane"/>
    <property type="evidence" value="ECO:0007669"/>
    <property type="project" value="TreeGrafter"/>
</dbReference>
<dbReference type="InterPro" id="IPR013783">
    <property type="entry name" value="Ig-like_fold"/>
</dbReference>
<evidence type="ECO:0000259" key="5">
    <source>
        <dbReference type="PROSITE" id="PS50835"/>
    </source>
</evidence>
<dbReference type="GO" id="GO:0070593">
    <property type="term" value="P:dendrite self-avoidance"/>
    <property type="evidence" value="ECO:0007669"/>
    <property type="project" value="TreeGrafter"/>
</dbReference>
<comment type="caution">
    <text evidence="6">The sequence shown here is derived from an EMBL/GenBank/DDBJ whole genome shotgun (WGS) entry which is preliminary data.</text>
</comment>
<feature type="domain" description="Ig-like" evidence="5">
    <location>
        <begin position="95"/>
        <end position="196"/>
    </location>
</feature>
<dbReference type="SUPFAM" id="SSF48726">
    <property type="entry name" value="Immunoglobulin"/>
    <property type="match status" value="1"/>
</dbReference>
<dbReference type="FunFam" id="2.60.40.10:FF:000189">
    <property type="entry name" value="Neogenin isoform 3"/>
    <property type="match status" value="1"/>
</dbReference>
<evidence type="ECO:0000256" key="3">
    <source>
        <dbReference type="ARBA" id="ARBA00023157"/>
    </source>
</evidence>
<organism evidence="6 7">
    <name type="scientific">Danionella cerebrum</name>
    <dbReference type="NCBI Taxonomy" id="2873325"/>
    <lineage>
        <taxon>Eukaryota</taxon>
        <taxon>Metazoa</taxon>
        <taxon>Chordata</taxon>
        <taxon>Craniata</taxon>
        <taxon>Vertebrata</taxon>
        <taxon>Euteleostomi</taxon>
        <taxon>Actinopterygii</taxon>
        <taxon>Neopterygii</taxon>
        <taxon>Teleostei</taxon>
        <taxon>Ostariophysi</taxon>
        <taxon>Cypriniformes</taxon>
        <taxon>Danionidae</taxon>
        <taxon>Danioninae</taxon>
        <taxon>Danionella</taxon>
    </lineage>
</organism>
<sequence>MKRTLVLSLIVTVTGSGQSRWSLDQELIITHGRQLPGTQTVRQRPYRGQGSWLLGSGFIIVFICSIVRKQCQGKHSSFVVSLHDASSSSSLSSSPVSLSLASDLSFIKEPIDVIAVRDRSLMLACQVEGEGPISIAWRRNGITVVLGPEVSILENGTLLISRFQKRRDDAQGDAGEYECTAQNRFGTIISRRAHVQLACETHAHTCTHVYTHSQILRTFSNL</sequence>
<comment type="similarity">
    <text evidence="1">Belongs to the immunoglobulin superfamily. DCC family.</text>
</comment>
<dbReference type="GO" id="GO:0007411">
    <property type="term" value="P:axon guidance"/>
    <property type="evidence" value="ECO:0007669"/>
    <property type="project" value="TreeGrafter"/>
</dbReference>
<dbReference type="GO" id="GO:0098632">
    <property type="term" value="F:cell-cell adhesion mediator activity"/>
    <property type="evidence" value="ECO:0007669"/>
    <property type="project" value="TreeGrafter"/>
</dbReference>
<evidence type="ECO:0000256" key="2">
    <source>
        <dbReference type="ARBA" id="ARBA00022737"/>
    </source>
</evidence>
<dbReference type="InterPro" id="IPR003598">
    <property type="entry name" value="Ig_sub2"/>
</dbReference>
<dbReference type="PANTHER" id="PTHR10075:SF100">
    <property type="entry name" value="FASCICLIN-2"/>
    <property type="match status" value="1"/>
</dbReference>
<accession>A0A553Q4E7</accession>
<dbReference type="PANTHER" id="PTHR10075">
    <property type="entry name" value="BASIGIN RELATED"/>
    <property type="match status" value="1"/>
</dbReference>
<reference evidence="6 7" key="1">
    <citation type="journal article" date="2019" name="Sci. Data">
        <title>Hybrid genome assembly and annotation of Danionella translucida.</title>
        <authorList>
            <person name="Kadobianskyi M."/>
            <person name="Schulze L."/>
            <person name="Schuelke M."/>
            <person name="Judkewitz B."/>
        </authorList>
    </citation>
    <scope>NUCLEOTIDE SEQUENCE [LARGE SCALE GENOMIC DNA]</scope>
    <source>
        <strain evidence="6 7">Bolton</strain>
    </source>
</reference>
<proteinExistence type="inferred from homology"/>
<keyword evidence="7" id="KW-1185">Reference proteome</keyword>
<evidence type="ECO:0000313" key="6">
    <source>
        <dbReference type="EMBL" id="TRY84799.1"/>
    </source>
</evidence>
<keyword evidence="2" id="KW-0677">Repeat</keyword>
<dbReference type="GO" id="GO:0030424">
    <property type="term" value="C:axon"/>
    <property type="evidence" value="ECO:0007669"/>
    <property type="project" value="TreeGrafter"/>
</dbReference>
<dbReference type="AlphaFoldDB" id="A0A553Q4E7"/>
<dbReference type="Proteomes" id="UP000316079">
    <property type="component" value="Unassembled WGS sequence"/>
</dbReference>
<dbReference type="PROSITE" id="PS50835">
    <property type="entry name" value="IG_LIKE"/>
    <property type="match status" value="1"/>
</dbReference>
<dbReference type="OrthoDB" id="438268at2759"/>
<dbReference type="GO" id="GO:0007156">
    <property type="term" value="P:homophilic cell adhesion via plasma membrane adhesion molecules"/>
    <property type="evidence" value="ECO:0007669"/>
    <property type="project" value="TreeGrafter"/>
</dbReference>
<dbReference type="InterPro" id="IPR013098">
    <property type="entry name" value="Ig_I-set"/>
</dbReference>
<evidence type="ECO:0000256" key="1">
    <source>
        <dbReference type="ARBA" id="ARBA00009588"/>
    </source>
</evidence>
<dbReference type="InterPro" id="IPR007110">
    <property type="entry name" value="Ig-like_dom"/>
</dbReference>
<dbReference type="SMART" id="SM00408">
    <property type="entry name" value="IGc2"/>
    <property type="match status" value="1"/>
</dbReference>
<dbReference type="Gene3D" id="2.60.40.10">
    <property type="entry name" value="Immunoglobulins"/>
    <property type="match status" value="1"/>
</dbReference>
<keyword evidence="4" id="KW-0393">Immunoglobulin domain</keyword>
<evidence type="ECO:0000313" key="7">
    <source>
        <dbReference type="Proteomes" id="UP000316079"/>
    </source>
</evidence>
<name>A0A553Q4E7_9TELE</name>
<gene>
    <name evidence="6" type="ORF">DNTS_008977</name>
</gene>
<dbReference type="EMBL" id="SRMA01026381">
    <property type="protein sequence ID" value="TRY84799.1"/>
    <property type="molecule type" value="Genomic_DNA"/>
</dbReference>
<dbReference type="Pfam" id="PF07679">
    <property type="entry name" value="I-set"/>
    <property type="match status" value="1"/>
</dbReference>